<dbReference type="Gene3D" id="3.30.390.30">
    <property type="match status" value="1"/>
</dbReference>
<feature type="active site" description="Proton acceptor" evidence="4">
    <location>
        <position position="436"/>
    </location>
</feature>
<feature type="domain" description="FAD/NAD(P)-binding" evidence="8">
    <location>
        <begin position="6"/>
        <end position="320"/>
    </location>
</feature>
<evidence type="ECO:0000256" key="6">
    <source>
        <dbReference type="PIRSR" id="PIRSR000350-4"/>
    </source>
</evidence>
<keyword evidence="9" id="KW-0670">Pyruvate</keyword>
<dbReference type="RefSeq" id="WP_096367390.1">
    <property type="nucleotide sequence ID" value="NZ_AP018052.1"/>
</dbReference>
<dbReference type="Pfam" id="PF02852">
    <property type="entry name" value="Pyr_redox_dim"/>
    <property type="match status" value="1"/>
</dbReference>
<dbReference type="OrthoDB" id="9800167at2"/>
<feature type="binding site" evidence="5">
    <location>
        <begin position="141"/>
        <end position="143"/>
    </location>
    <ligand>
        <name>FAD</name>
        <dbReference type="ChEBI" id="CHEBI:57692"/>
    </ligand>
</feature>
<keyword evidence="10" id="KW-1185">Reference proteome</keyword>
<name>A0A1Z4VV44_9GAMM</name>
<evidence type="ECO:0000256" key="4">
    <source>
        <dbReference type="PIRSR" id="PIRSR000350-2"/>
    </source>
</evidence>
<dbReference type="PANTHER" id="PTHR43014:SF4">
    <property type="entry name" value="PYRIDINE NUCLEOTIDE-DISULFIDE OXIDOREDUCTASE RCLA-RELATED"/>
    <property type="match status" value="1"/>
</dbReference>
<dbReference type="EMBL" id="AP018052">
    <property type="protein sequence ID" value="BAZ95403.1"/>
    <property type="molecule type" value="Genomic_DNA"/>
</dbReference>
<keyword evidence="3 5" id="KW-0274">FAD</keyword>
<gene>
    <name evidence="9" type="ORF">FOKN1_3046</name>
</gene>
<dbReference type="InterPro" id="IPR016156">
    <property type="entry name" value="FAD/NAD-linked_Rdtase_dimer_sf"/>
</dbReference>
<keyword evidence="2" id="KW-0285">Flavoprotein</keyword>
<dbReference type="InterPro" id="IPR036188">
    <property type="entry name" value="FAD/NAD-bd_sf"/>
</dbReference>
<dbReference type="PRINTS" id="PR00411">
    <property type="entry name" value="PNDRDTASEI"/>
</dbReference>
<reference evidence="9 10" key="1">
    <citation type="submission" date="2017-05" db="EMBL/GenBank/DDBJ databases">
        <title>Thiocyanate degradation by Thiohalobacter thiocyanaticus FOKN1.</title>
        <authorList>
            <person name="Oshiki M."/>
            <person name="Fukushima T."/>
            <person name="Kawano S."/>
            <person name="Nakagawa J."/>
        </authorList>
    </citation>
    <scope>NUCLEOTIDE SEQUENCE [LARGE SCALE GENOMIC DNA]</scope>
    <source>
        <strain evidence="9 10">FOKN1</strain>
    </source>
</reference>
<keyword evidence="5" id="KW-0520">NAD</keyword>
<protein>
    <submittedName>
        <fullName evidence="9">Pyruvate/2-oxoglutarate dehydrogenase complex, dihydrolipoamide dehydrogenase (E3) component</fullName>
    </submittedName>
</protein>
<feature type="binding site" evidence="5">
    <location>
        <position position="51"/>
    </location>
    <ligand>
        <name>FAD</name>
        <dbReference type="ChEBI" id="CHEBI:57692"/>
    </ligand>
</feature>
<feature type="binding site" evidence="5">
    <location>
        <position position="305"/>
    </location>
    <ligand>
        <name>NAD(+)</name>
        <dbReference type="ChEBI" id="CHEBI:57540"/>
    </ligand>
</feature>
<dbReference type="GO" id="GO:0050660">
    <property type="term" value="F:flavin adenine dinucleotide binding"/>
    <property type="evidence" value="ECO:0007669"/>
    <property type="project" value="TreeGrafter"/>
</dbReference>
<dbReference type="GO" id="GO:0003955">
    <property type="term" value="F:NAD(P)H dehydrogenase (quinone) activity"/>
    <property type="evidence" value="ECO:0007669"/>
    <property type="project" value="TreeGrafter"/>
</dbReference>
<evidence type="ECO:0000259" key="8">
    <source>
        <dbReference type="Pfam" id="PF07992"/>
    </source>
</evidence>
<sequence>MTRQVDVAILGAGSAGLYAVGQVRKATDNWVLIDGGELGTTCARVGCMPSKVAIQIGEDMHRRSIFEREGIEGGDSLVLNQEDAMEHVQDLRDVFVDKVLSTSTDEMSEEEFIEGNARFVEPNVLEVNGERIEAKKIIIATGSTPLVPGAWEPFRDRILTTDEFFEQESLPASVAVIGLGVIGLELGQALHRFGVDVTGIDMAETIGGLEDPVARDAAIELIGKEFPLWLGQAAEVSEAGEGRLKVTAGDNEVVVDKLLVCMGRVPNVKTLNLEALGVELDAKGVPAFDPHTMQVGDLPVFIAGDVTGERPILHEAGDEGRIAGFNAVQDTPVAFERKTPLSITFCDPNIVMVGQGWGELDEDAIAVGEVKMGLLGRAIIMGRNRGVLRVYADKNDGRILGATFVAALAEHLGHLLCWAISQHLTVFDLLSLPFYHPTMEEGLQAALYDLKGKFDEELDHPIELKPLK</sequence>
<evidence type="ECO:0000256" key="2">
    <source>
        <dbReference type="ARBA" id="ARBA00022630"/>
    </source>
</evidence>
<dbReference type="SUPFAM" id="SSF51905">
    <property type="entry name" value="FAD/NAD(P)-binding domain"/>
    <property type="match status" value="1"/>
</dbReference>
<feature type="binding site" evidence="5">
    <location>
        <position position="263"/>
    </location>
    <ligand>
        <name>NAD(+)</name>
        <dbReference type="ChEBI" id="CHEBI:57540"/>
    </ligand>
</feature>
<evidence type="ECO:0000313" key="9">
    <source>
        <dbReference type="EMBL" id="BAZ95403.1"/>
    </source>
</evidence>
<keyword evidence="5" id="KW-0547">Nucleotide-binding</keyword>
<dbReference type="Proteomes" id="UP000218765">
    <property type="component" value="Chromosome"/>
</dbReference>
<evidence type="ECO:0000256" key="1">
    <source>
        <dbReference type="ARBA" id="ARBA00007532"/>
    </source>
</evidence>
<evidence type="ECO:0000313" key="10">
    <source>
        <dbReference type="Proteomes" id="UP000218765"/>
    </source>
</evidence>
<comment type="cofactor">
    <cofactor evidence="5">
        <name>FAD</name>
        <dbReference type="ChEBI" id="CHEBI:57692"/>
    </cofactor>
    <text evidence="5">Binds 1 FAD per subunit.</text>
</comment>
<dbReference type="NCBIfam" id="NF004939">
    <property type="entry name" value="PRK06292.1-1"/>
    <property type="match status" value="1"/>
</dbReference>
<dbReference type="KEGG" id="ttc:FOKN1_3046"/>
<feature type="disulfide bond" description="Redox-active" evidence="6">
    <location>
        <begin position="42"/>
        <end position="47"/>
    </location>
</feature>
<dbReference type="PANTHER" id="PTHR43014">
    <property type="entry name" value="MERCURIC REDUCTASE"/>
    <property type="match status" value="1"/>
</dbReference>
<organism evidence="9 10">
    <name type="scientific">Thiohalobacter thiocyanaticus</name>
    <dbReference type="NCBI Taxonomy" id="585455"/>
    <lineage>
        <taxon>Bacteria</taxon>
        <taxon>Pseudomonadati</taxon>
        <taxon>Pseudomonadota</taxon>
        <taxon>Gammaproteobacteria</taxon>
        <taxon>Thiohalobacterales</taxon>
        <taxon>Thiohalobacteraceae</taxon>
        <taxon>Thiohalobacter</taxon>
    </lineage>
</organism>
<dbReference type="SUPFAM" id="SSF55424">
    <property type="entry name" value="FAD/NAD-linked reductases, dimerisation (C-terminal) domain"/>
    <property type="match status" value="1"/>
</dbReference>
<proteinExistence type="inferred from homology"/>
<feature type="binding site" evidence="5">
    <location>
        <begin position="178"/>
        <end position="185"/>
    </location>
    <ligand>
        <name>NAD(+)</name>
        <dbReference type="ChEBI" id="CHEBI:57540"/>
    </ligand>
</feature>
<dbReference type="PRINTS" id="PR00368">
    <property type="entry name" value="FADPNR"/>
</dbReference>
<feature type="domain" description="Pyridine nucleotide-disulphide oxidoreductase dimerisation" evidence="7">
    <location>
        <begin position="343"/>
        <end position="446"/>
    </location>
</feature>
<dbReference type="PIRSF" id="PIRSF000350">
    <property type="entry name" value="Mercury_reductase_MerA"/>
    <property type="match status" value="1"/>
</dbReference>
<dbReference type="InterPro" id="IPR001100">
    <property type="entry name" value="Pyr_nuc-diS_OxRdtase"/>
</dbReference>
<dbReference type="Pfam" id="PF07992">
    <property type="entry name" value="Pyr_redox_2"/>
    <property type="match status" value="1"/>
</dbReference>
<accession>A0A1Z4VV44</accession>
<dbReference type="InterPro" id="IPR023753">
    <property type="entry name" value="FAD/NAD-binding_dom"/>
</dbReference>
<dbReference type="AlphaFoldDB" id="A0A1Z4VV44"/>
<evidence type="ECO:0000256" key="5">
    <source>
        <dbReference type="PIRSR" id="PIRSR000350-3"/>
    </source>
</evidence>
<comment type="similarity">
    <text evidence="1">Belongs to the class-I pyridine nucleotide-disulfide oxidoreductase family.</text>
</comment>
<dbReference type="InterPro" id="IPR004099">
    <property type="entry name" value="Pyr_nucl-diS_OxRdtase_dimer"/>
</dbReference>
<evidence type="ECO:0000256" key="3">
    <source>
        <dbReference type="ARBA" id="ARBA00022827"/>
    </source>
</evidence>
<dbReference type="Gene3D" id="3.50.50.60">
    <property type="entry name" value="FAD/NAD(P)-binding domain"/>
    <property type="match status" value="2"/>
</dbReference>
<evidence type="ECO:0000259" key="7">
    <source>
        <dbReference type="Pfam" id="PF02852"/>
    </source>
</evidence>